<name>A0A4S8RRD2_9FLAO</name>
<comment type="caution">
    <text evidence="1">The sequence shown here is derived from an EMBL/GenBank/DDBJ whole genome shotgun (WGS) entry which is preliminary data.</text>
</comment>
<accession>A0A4S8RRD2</accession>
<proteinExistence type="predicted"/>
<dbReference type="Pfam" id="PF04237">
    <property type="entry name" value="YjbR"/>
    <property type="match status" value="1"/>
</dbReference>
<dbReference type="InterPro" id="IPR007351">
    <property type="entry name" value="YjbR"/>
</dbReference>
<dbReference type="PANTHER" id="PTHR35145">
    <property type="entry name" value="CYTOPLASMIC PROTEIN-RELATED"/>
    <property type="match status" value="1"/>
</dbReference>
<organism evidence="1 2">
    <name type="scientific">Flagellimonas alvinocaridis</name>
    <dbReference type="NCBI Taxonomy" id="2530200"/>
    <lineage>
        <taxon>Bacteria</taxon>
        <taxon>Pseudomonadati</taxon>
        <taxon>Bacteroidota</taxon>
        <taxon>Flavobacteriia</taxon>
        <taxon>Flavobacteriales</taxon>
        <taxon>Flavobacteriaceae</taxon>
        <taxon>Flagellimonas</taxon>
    </lineage>
</organism>
<evidence type="ECO:0000313" key="1">
    <source>
        <dbReference type="EMBL" id="THV60790.1"/>
    </source>
</evidence>
<dbReference type="OrthoDB" id="9789813at2"/>
<dbReference type="RefSeq" id="WP_136564585.1">
    <property type="nucleotide sequence ID" value="NZ_SNTZ01000001.1"/>
</dbReference>
<protein>
    <submittedName>
        <fullName evidence="1">MmcQ/YjbR family DNA-binding protein</fullName>
    </submittedName>
</protein>
<dbReference type="EMBL" id="SNTZ01000001">
    <property type="protein sequence ID" value="THV60790.1"/>
    <property type="molecule type" value="Genomic_DNA"/>
</dbReference>
<keyword evidence="2" id="KW-1185">Reference proteome</keyword>
<dbReference type="SUPFAM" id="SSF142906">
    <property type="entry name" value="YjbR-like"/>
    <property type="match status" value="1"/>
</dbReference>
<dbReference type="InterPro" id="IPR038056">
    <property type="entry name" value="YjbR-like_sf"/>
</dbReference>
<dbReference type="Gene3D" id="3.90.1150.30">
    <property type="match status" value="1"/>
</dbReference>
<dbReference type="InterPro" id="IPR058532">
    <property type="entry name" value="YjbR/MT2646/Rv2570-like"/>
</dbReference>
<dbReference type="Proteomes" id="UP000310406">
    <property type="component" value="Unassembled WGS sequence"/>
</dbReference>
<dbReference type="AlphaFoldDB" id="A0A4S8RRD2"/>
<dbReference type="GO" id="GO:0003677">
    <property type="term" value="F:DNA binding"/>
    <property type="evidence" value="ECO:0007669"/>
    <property type="project" value="UniProtKB-KW"/>
</dbReference>
<reference evidence="1 2" key="1">
    <citation type="submission" date="2019-03" db="EMBL/GenBank/DDBJ databases">
        <title>Muricauda SCR12 sp.nov, a marine bacterium isolated from Pacific Ocean:the Okinawa trough.</title>
        <authorList>
            <person name="Liu L."/>
        </authorList>
    </citation>
    <scope>NUCLEOTIDE SEQUENCE [LARGE SCALE GENOMIC DNA]</scope>
    <source>
        <strain evidence="1 2">SCR12</strain>
    </source>
</reference>
<keyword evidence="1" id="KW-0238">DNA-binding</keyword>
<dbReference type="PANTHER" id="PTHR35145:SF1">
    <property type="entry name" value="CYTOPLASMIC PROTEIN"/>
    <property type="match status" value="1"/>
</dbReference>
<sequence length="119" mass="13842">MNIEEFRNLCLNKKGITEEFPFDESTLVFKVMGKMFALVALERLPAQCNLKCDPERAIELREEHDGAIIPGYHMSKKHWNTLFLDNLPPQLIKELLDHSYDLVVASLTKKIRQELEDLD</sequence>
<evidence type="ECO:0000313" key="2">
    <source>
        <dbReference type="Proteomes" id="UP000310406"/>
    </source>
</evidence>
<gene>
    <name evidence="1" type="ORF">EZV76_00165</name>
</gene>